<name>A0AAX4K1W3_9TREE</name>
<evidence type="ECO:0000256" key="1">
    <source>
        <dbReference type="ARBA" id="ARBA00004167"/>
    </source>
</evidence>
<dbReference type="AlphaFoldDB" id="A0AAX4K1W3"/>
<feature type="compositionally biased region" description="Low complexity" evidence="5">
    <location>
        <begin position="278"/>
        <end position="303"/>
    </location>
</feature>
<dbReference type="Proteomes" id="UP001355207">
    <property type="component" value="Chromosome 9"/>
</dbReference>
<feature type="compositionally biased region" description="Polar residues" evidence="5">
    <location>
        <begin position="428"/>
        <end position="449"/>
    </location>
</feature>
<organism evidence="7 8">
    <name type="scientific">Kwoniella dendrophila CBS 6074</name>
    <dbReference type="NCBI Taxonomy" id="1295534"/>
    <lineage>
        <taxon>Eukaryota</taxon>
        <taxon>Fungi</taxon>
        <taxon>Dikarya</taxon>
        <taxon>Basidiomycota</taxon>
        <taxon>Agaricomycotina</taxon>
        <taxon>Tremellomycetes</taxon>
        <taxon>Tremellales</taxon>
        <taxon>Cryptococcaceae</taxon>
        <taxon>Kwoniella</taxon>
    </lineage>
</organism>
<evidence type="ECO:0000313" key="8">
    <source>
        <dbReference type="Proteomes" id="UP001355207"/>
    </source>
</evidence>
<accession>A0AAX4K1W3</accession>
<feature type="region of interest" description="Disordered" evidence="5">
    <location>
        <begin position="338"/>
        <end position="608"/>
    </location>
</feature>
<dbReference type="EMBL" id="CP144106">
    <property type="protein sequence ID" value="WWC91691.1"/>
    <property type="molecule type" value="Genomic_DNA"/>
</dbReference>
<proteinExistence type="predicted"/>
<keyword evidence="8" id="KW-1185">Reference proteome</keyword>
<dbReference type="Gene3D" id="1.20.5.510">
    <property type="entry name" value="Single helix bin"/>
    <property type="match status" value="1"/>
</dbReference>
<dbReference type="PANTHER" id="PTHR15549">
    <property type="entry name" value="PAIRED IMMUNOGLOBULIN-LIKE TYPE 2 RECEPTOR"/>
    <property type="match status" value="1"/>
</dbReference>
<dbReference type="GO" id="GO:0071944">
    <property type="term" value="C:cell periphery"/>
    <property type="evidence" value="ECO:0007669"/>
    <property type="project" value="UniProtKB-ARBA"/>
</dbReference>
<feature type="region of interest" description="Disordered" evidence="5">
    <location>
        <begin position="277"/>
        <end position="303"/>
    </location>
</feature>
<evidence type="ECO:0000256" key="5">
    <source>
        <dbReference type="SAM" id="MobiDB-lite"/>
    </source>
</evidence>
<feature type="transmembrane region" description="Helical" evidence="6">
    <location>
        <begin position="308"/>
        <end position="331"/>
    </location>
</feature>
<evidence type="ECO:0000313" key="7">
    <source>
        <dbReference type="EMBL" id="WWC91691.1"/>
    </source>
</evidence>
<evidence type="ECO:0000256" key="3">
    <source>
        <dbReference type="ARBA" id="ARBA00022989"/>
    </source>
</evidence>
<feature type="compositionally biased region" description="Basic and acidic residues" evidence="5">
    <location>
        <begin position="346"/>
        <end position="362"/>
    </location>
</feature>
<sequence>MNITIDDNSPQFQYYSKSNGWIQDHRADNWTVDYFKQTFMGTYTQGDYVSLTFNGTAIAVYGARRSNHGYYATKLDDGAMTFQNANSGPPKFQTVIFQAAGLSPNIEHTLTMTNTPDKNNLPVKAGEQWWFDVDYAVITTAPVVGEVYTTVIDDGSSAISYRGTGWAEGNPDKNYYNTSLHVSSKPTDLMQLQFNGSSIQLFGGTYVDYGNYSISIDNAPEQVFNGTYFQLQAQTPLYTASNLTDGPHTLTMVNLGAGPAGSFLDFDYAVVNSTIDPSGTHHNATGTNTTSSASGNDKSGGSSSNTGAIAGGVVGGVVGLALVAILAWFLFRRKNRNREGYPYPSKSKEPMDLNGEEVKPFEHGNSNQYMQALPSTVGSSGTGSIQTSPHSYPNNGNNDSLTSPSTAAREMDQSNTPFLTAIPPPPSSNATSYPRSVNPPSSIGRSGTINEGDRYYQPMSNPFSNVAGSTATFGNQPQSSTGSGSSREENNTTSSGSRTTKTPGVSLPFTALPPIPSSHLSEDIHRQPSTSPIEDINPPRAPFANSSSNNEREGSIRSNRIYVPGREQDMGPLGIGHEEDQDVYETLPPDYQQATEPLPGQRREPSNP</sequence>
<dbReference type="RefSeq" id="XP_066078453.1">
    <property type="nucleotide sequence ID" value="XM_066222356.1"/>
</dbReference>
<evidence type="ECO:0000256" key="6">
    <source>
        <dbReference type="SAM" id="Phobius"/>
    </source>
</evidence>
<feature type="compositionally biased region" description="Polar residues" evidence="5">
    <location>
        <begin position="458"/>
        <end position="503"/>
    </location>
</feature>
<dbReference type="GO" id="GO:0016020">
    <property type="term" value="C:membrane"/>
    <property type="evidence" value="ECO:0007669"/>
    <property type="project" value="UniProtKB-SubCell"/>
</dbReference>
<feature type="compositionally biased region" description="Polar residues" evidence="5">
    <location>
        <begin position="364"/>
        <end position="406"/>
    </location>
</feature>
<keyword evidence="4 6" id="KW-0472">Membrane</keyword>
<dbReference type="InterPro" id="IPR051694">
    <property type="entry name" value="Immunoregulatory_rcpt-like"/>
</dbReference>
<keyword evidence="3 6" id="KW-1133">Transmembrane helix</keyword>
<comment type="subcellular location">
    <subcellularLocation>
        <location evidence="1">Membrane</location>
        <topology evidence="1">Single-pass membrane protein</topology>
    </subcellularLocation>
</comment>
<reference evidence="7 8" key="1">
    <citation type="submission" date="2024-01" db="EMBL/GenBank/DDBJ databases">
        <title>Comparative genomics of Cryptococcus and Kwoniella reveals pathogenesis evolution and contrasting modes of karyotype evolution via chromosome fusion or intercentromeric recombination.</title>
        <authorList>
            <person name="Coelho M.A."/>
            <person name="David-Palma M."/>
            <person name="Shea T."/>
            <person name="Bowers K."/>
            <person name="McGinley-Smith S."/>
            <person name="Mohammad A.W."/>
            <person name="Gnirke A."/>
            <person name="Yurkov A.M."/>
            <person name="Nowrousian M."/>
            <person name="Sun S."/>
            <person name="Cuomo C.A."/>
            <person name="Heitman J."/>
        </authorList>
    </citation>
    <scope>NUCLEOTIDE SEQUENCE [LARGE SCALE GENOMIC DNA]</scope>
    <source>
        <strain evidence="7 8">CBS 6074</strain>
    </source>
</reference>
<dbReference type="Gene3D" id="2.60.120.260">
    <property type="entry name" value="Galactose-binding domain-like"/>
    <property type="match status" value="2"/>
</dbReference>
<evidence type="ECO:0000256" key="4">
    <source>
        <dbReference type="ARBA" id="ARBA00023136"/>
    </source>
</evidence>
<evidence type="ECO:0000256" key="2">
    <source>
        <dbReference type="ARBA" id="ARBA00022692"/>
    </source>
</evidence>
<protein>
    <submittedName>
        <fullName evidence="7">Uncharacterized protein</fullName>
    </submittedName>
</protein>
<dbReference type="GeneID" id="91097306"/>
<keyword evidence="2 6" id="KW-0812">Transmembrane</keyword>
<gene>
    <name evidence="7" type="ORF">L201_006637</name>
</gene>